<evidence type="ECO:0000256" key="6">
    <source>
        <dbReference type="ARBA" id="ARBA00022723"/>
    </source>
</evidence>
<dbReference type="NCBIfam" id="TIGR01207">
    <property type="entry name" value="rmlA"/>
    <property type="match status" value="1"/>
</dbReference>
<comment type="function">
    <text evidence="8 10">Catalyzes the formation of dTDP-glucose, from dTTP and glucose 1-phosphate, as well as its pyrophosphorolysis.</text>
</comment>
<dbReference type="PANTHER" id="PTHR43532">
    <property type="entry name" value="GLUCOSE-1-PHOSPHATE THYMIDYLYLTRANSFERASE"/>
    <property type="match status" value="1"/>
</dbReference>
<name>A0ABR9BI61_9GAMM</name>
<keyword evidence="13" id="KW-1185">Reference proteome</keyword>
<comment type="catalytic activity">
    <reaction evidence="9 10">
        <text>dTTP + alpha-D-glucose 1-phosphate + H(+) = dTDP-alpha-D-glucose + diphosphate</text>
        <dbReference type="Rhea" id="RHEA:15225"/>
        <dbReference type="ChEBI" id="CHEBI:15378"/>
        <dbReference type="ChEBI" id="CHEBI:33019"/>
        <dbReference type="ChEBI" id="CHEBI:37568"/>
        <dbReference type="ChEBI" id="CHEBI:57477"/>
        <dbReference type="ChEBI" id="CHEBI:58601"/>
        <dbReference type="EC" id="2.7.7.24"/>
    </reaction>
</comment>
<evidence type="ECO:0000313" key="13">
    <source>
        <dbReference type="Proteomes" id="UP000649768"/>
    </source>
</evidence>
<dbReference type="RefSeq" id="WP_192015072.1">
    <property type="nucleotide sequence ID" value="NZ_JACYTP010000003.1"/>
</dbReference>
<keyword evidence="6 10" id="KW-0479">Metal-binding</keyword>
<comment type="similarity">
    <text evidence="2 10">Belongs to the glucose-1-phosphate thymidylyltransferase family.</text>
</comment>
<evidence type="ECO:0000259" key="11">
    <source>
        <dbReference type="Pfam" id="PF00483"/>
    </source>
</evidence>
<dbReference type="SUPFAM" id="SSF53448">
    <property type="entry name" value="Nucleotide-diphospho-sugar transferases"/>
    <property type="match status" value="1"/>
</dbReference>
<evidence type="ECO:0000256" key="9">
    <source>
        <dbReference type="ARBA" id="ARBA00049336"/>
    </source>
</evidence>
<evidence type="ECO:0000256" key="1">
    <source>
        <dbReference type="ARBA" id="ARBA00001946"/>
    </source>
</evidence>
<dbReference type="GO" id="GO:0008879">
    <property type="term" value="F:glucose-1-phosphate thymidylyltransferase activity"/>
    <property type="evidence" value="ECO:0007669"/>
    <property type="project" value="UniProtKB-EC"/>
</dbReference>
<dbReference type="Proteomes" id="UP000649768">
    <property type="component" value="Unassembled WGS sequence"/>
</dbReference>
<dbReference type="EMBL" id="JACYTP010000003">
    <property type="protein sequence ID" value="MBD8512235.1"/>
    <property type="molecule type" value="Genomic_DNA"/>
</dbReference>
<protein>
    <recommendedName>
        <fullName evidence="3 10">Glucose-1-phosphate thymidylyltransferase</fullName>
        <ecNumber evidence="3 10">2.7.7.24</ecNumber>
    </recommendedName>
</protein>
<evidence type="ECO:0000256" key="3">
    <source>
        <dbReference type="ARBA" id="ARBA00012461"/>
    </source>
</evidence>
<organism evidence="12 13">
    <name type="scientific">Photobacterium arenosum</name>
    <dbReference type="NCBI Taxonomy" id="2774143"/>
    <lineage>
        <taxon>Bacteria</taxon>
        <taxon>Pseudomonadati</taxon>
        <taxon>Pseudomonadota</taxon>
        <taxon>Gammaproteobacteria</taxon>
        <taxon>Vibrionales</taxon>
        <taxon>Vibrionaceae</taxon>
        <taxon>Photobacterium</taxon>
    </lineage>
</organism>
<dbReference type="InterPro" id="IPR005907">
    <property type="entry name" value="G1P_thy_trans_s"/>
</dbReference>
<keyword evidence="4 10" id="KW-0808">Transferase</keyword>
<keyword evidence="7 10" id="KW-0460">Magnesium</keyword>
<evidence type="ECO:0000256" key="7">
    <source>
        <dbReference type="ARBA" id="ARBA00022842"/>
    </source>
</evidence>
<dbReference type="InterPro" id="IPR029044">
    <property type="entry name" value="Nucleotide-diphossugar_trans"/>
</dbReference>
<evidence type="ECO:0000313" key="12">
    <source>
        <dbReference type="EMBL" id="MBD8512235.1"/>
    </source>
</evidence>
<comment type="caution">
    <text evidence="12">The sequence shown here is derived from an EMBL/GenBank/DDBJ whole genome shotgun (WGS) entry which is preliminary data.</text>
</comment>
<dbReference type="CDD" id="cd02538">
    <property type="entry name" value="G1P_TT_short"/>
    <property type="match status" value="1"/>
</dbReference>
<accession>A0ABR9BI61</accession>
<dbReference type="InterPro" id="IPR005835">
    <property type="entry name" value="NTP_transferase_dom"/>
</dbReference>
<keyword evidence="5 10" id="KW-0548">Nucleotidyltransferase</keyword>
<evidence type="ECO:0000256" key="5">
    <source>
        <dbReference type="ARBA" id="ARBA00022695"/>
    </source>
</evidence>
<feature type="domain" description="Nucleotidyl transferase" evidence="11">
    <location>
        <begin position="2"/>
        <end position="238"/>
    </location>
</feature>
<reference evidence="12 13" key="1">
    <citation type="submission" date="2020-09" db="EMBL/GenBank/DDBJ databases">
        <title>Photobacterium sp. CAU 1568 isolated from sand of Sido Beach.</title>
        <authorList>
            <person name="Kim W."/>
        </authorList>
    </citation>
    <scope>NUCLEOTIDE SEQUENCE [LARGE SCALE GENOMIC DNA]</scope>
    <source>
        <strain evidence="12 13">CAU 1568</strain>
    </source>
</reference>
<dbReference type="Gene3D" id="3.90.550.10">
    <property type="entry name" value="Spore Coat Polysaccharide Biosynthesis Protein SpsA, Chain A"/>
    <property type="match status" value="1"/>
</dbReference>
<proteinExistence type="inferred from homology"/>
<evidence type="ECO:0000256" key="4">
    <source>
        <dbReference type="ARBA" id="ARBA00022679"/>
    </source>
</evidence>
<evidence type="ECO:0000256" key="10">
    <source>
        <dbReference type="RuleBase" id="RU003706"/>
    </source>
</evidence>
<sequence>MKGIILAGGSGTRLYPITRGVSKQLLPVYDKPMIYYPLSTLMLAGVRDILIITTPEDNESFKRLLGDGSDFGINLQYAVQPSPDGLAQAFIIGEEFIAGDSCCLVLGDNIFYGQSFSKTLKHAAQREQGATVFGYQVKDPERFGVVEFDDQMKAVSIEEKPQEPKSDYAVTGLYFYDNRVVDFAKQVKPSERGELEITSINQMYLEDDSLNVELLGRGFAWLDTGTHESLHEASSFVQTIEHIQGLKVACLEEIAWRNNWLNDEALLKIAKPMLKNEYGQYLKRLIDEKYKYQ</sequence>
<evidence type="ECO:0000256" key="8">
    <source>
        <dbReference type="ARBA" id="ARBA00037065"/>
    </source>
</evidence>
<dbReference type="Pfam" id="PF00483">
    <property type="entry name" value="NTP_transferase"/>
    <property type="match status" value="1"/>
</dbReference>
<gene>
    <name evidence="12" type="primary">rfbA</name>
    <name evidence="12" type="ORF">IFO68_05980</name>
</gene>
<dbReference type="EC" id="2.7.7.24" evidence="3 10"/>
<comment type="cofactor">
    <cofactor evidence="1">
        <name>Mg(2+)</name>
        <dbReference type="ChEBI" id="CHEBI:18420"/>
    </cofactor>
</comment>
<evidence type="ECO:0000256" key="2">
    <source>
        <dbReference type="ARBA" id="ARBA00010480"/>
    </source>
</evidence>
<dbReference type="PANTHER" id="PTHR43532:SF4">
    <property type="entry name" value="GLUCOSE-1-PHOSPHATE THYMIDYLYLTRANSFERASE 2"/>
    <property type="match status" value="1"/>
</dbReference>